<evidence type="ECO:0000313" key="2">
    <source>
        <dbReference type="Proteomes" id="UP001570071"/>
    </source>
</evidence>
<accession>A0ABV4MRK0</accession>
<evidence type="ECO:0000313" key="1">
    <source>
        <dbReference type="EMBL" id="MEZ8719741.1"/>
    </source>
</evidence>
<comment type="caution">
    <text evidence="1">The sequence shown here is derived from an EMBL/GenBank/DDBJ whole genome shotgun (WGS) entry which is preliminary data.</text>
</comment>
<organism evidence="1 2">
    <name type="scientific">Vibrio pomeroyi</name>
    <dbReference type="NCBI Taxonomy" id="198832"/>
    <lineage>
        <taxon>Bacteria</taxon>
        <taxon>Pseudomonadati</taxon>
        <taxon>Pseudomonadota</taxon>
        <taxon>Gammaproteobacteria</taxon>
        <taxon>Vibrionales</taxon>
        <taxon>Vibrionaceae</taxon>
        <taxon>Vibrio</taxon>
    </lineage>
</organism>
<dbReference type="RefSeq" id="WP_372121874.1">
    <property type="nucleotide sequence ID" value="NZ_JBFSSG010000001.1"/>
</dbReference>
<protein>
    <submittedName>
        <fullName evidence="1">Uncharacterized protein</fullName>
    </submittedName>
</protein>
<name>A0ABV4MRK0_9VIBR</name>
<dbReference type="EMBL" id="JBFSSG010000001">
    <property type="protein sequence ID" value="MEZ8719741.1"/>
    <property type="molecule type" value="Genomic_DNA"/>
</dbReference>
<keyword evidence="2" id="KW-1185">Reference proteome</keyword>
<gene>
    <name evidence="1" type="ORF">AB6D66_01590</name>
</gene>
<dbReference type="Proteomes" id="UP001570071">
    <property type="component" value="Unassembled WGS sequence"/>
</dbReference>
<proteinExistence type="predicted"/>
<reference evidence="1 2" key="1">
    <citation type="journal article" date="2024" name="ISME J.">
        <title>Tailless and filamentous prophages are predominant in marine Vibrio.</title>
        <authorList>
            <person name="Steensen K."/>
            <person name="Seneca J."/>
            <person name="Bartlau N."/>
            <person name="Yu X.A."/>
            <person name="Hussain F.A."/>
            <person name="Polz M.F."/>
        </authorList>
    </citation>
    <scope>NUCLEOTIDE SEQUENCE [LARGE SCALE GENOMIC DNA]</scope>
    <source>
        <strain evidence="1 2">10N.239.312.F12</strain>
    </source>
</reference>
<sequence>MFNLRITNIDSLLDLHTLDVPYEGDNRRSAGTKENAKFRAARINMVNFKHGVQALGSSKNIVKSPAVTVTSREEAEEQLATGSIAKEGSIACVKVTPEDGEPFMLYASKVRNPERVAQNRSKVNMPLTAQVTFDNFGAKANPVDCEEMVTEIMRSLTPDRNMDMRIEKDMAIFSIETRAKSDLFNSMSNMVSKMNLDLAGTKFEGVRANVRYV</sequence>